<name>A0ABT6F3M2_9SYNE</name>
<accession>A0ABT6F3M2</accession>
<keyword evidence="1" id="KW-0560">Oxidoreductase</keyword>
<reference evidence="1" key="2">
    <citation type="submission" date="2022-01" db="EMBL/GenBank/DDBJ databases">
        <authorList>
            <person name="Zivanovic Y."/>
            <person name="Moreira D."/>
            <person name="Lopez-Garcia P."/>
        </authorList>
    </citation>
    <scope>NUCLEOTIDE SEQUENCE</scope>
    <source>
        <strain evidence="1">G9</strain>
    </source>
</reference>
<protein>
    <submittedName>
        <fullName evidence="1">Phytanoyl-CoA dioxygenase family protein</fullName>
    </submittedName>
</protein>
<proteinExistence type="predicted"/>
<dbReference type="Proteomes" id="UP001154265">
    <property type="component" value="Unassembled WGS sequence"/>
</dbReference>
<gene>
    <name evidence="1" type="ORF">L3556_15960</name>
</gene>
<evidence type="ECO:0000313" key="2">
    <source>
        <dbReference type="Proteomes" id="UP001154265"/>
    </source>
</evidence>
<organism evidence="1 2">
    <name type="scientific">Candidatus Synechococcus calcipolaris G9</name>
    <dbReference type="NCBI Taxonomy" id="1497997"/>
    <lineage>
        <taxon>Bacteria</taxon>
        <taxon>Bacillati</taxon>
        <taxon>Cyanobacteriota</taxon>
        <taxon>Cyanophyceae</taxon>
        <taxon>Synechococcales</taxon>
        <taxon>Synechococcaceae</taxon>
        <taxon>Synechococcus</taxon>
    </lineage>
</organism>
<keyword evidence="1" id="KW-0223">Dioxygenase</keyword>
<dbReference type="SUPFAM" id="SSF51197">
    <property type="entry name" value="Clavaminate synthase-like"/>
    <property type="match status" value="1"/>
</dbReference>
<dbReference type="EMBL" id="JAKKUT010000008">
    <property type="protein sequence ID" value="MDG2992414.1"/>
    <property type="molecule type" value="Genomic_DNA"/>
</dbReference>
<dbReference type="Gene3D" id="2.60.120.620">
    <property type="entry name" value="q2cbj1_9rhob like domain"/>
    <property type="match status" value="1"/>
</dbReference>
<keyword evidence="2" id="KW-1185">Reference proteome</keyword>
<dbReference type="GO" id="GO:0051213">
    <property type="term" value="F:dioxygenase activity"/>
    <property type="evidence" value="ECO:0007669"/>
    <property type="project" value="UniProtKB-KW"/>
</dbReference>
<dbReference type="Pfam" id="PF05721">
    <property type="entry name" value="PhyH"/>
    <property type="match status" value="1"/>
</dbReference>
<evidence type="ECO:0000313" key="1">
    <source>
        <dbReference type="EMBL" id="MDG2992414.1"/>
    </source>
</evidence>
<comment type="caution">
    <text evidence="1">The sequence shown here is derived from an EMBL/GenBank/DDBJ whole genome shotgun (WGS) entry which is preliminary data.</text>
</comment>
<reference evidence="1" key="1">
    <citation type="journal article" date="2022" name="Genome Biol. Evol.">
        <title>A New Gene Family Diagnostic for Intracellular Biomineralization of Amorphous Ca Carbonates by Cyanobacteria.</title>
        <authorList>
            <person name="Benzerara K."/>
            <person name="Duprat E."/>
            <person name="Bitard-Feildel T."/>
            <person name="Caumes G."/>
            <person name="Cassier-Chauvat C."/>
            <person name="Chauvat F."/>
            <person name="Dezi M."/>
            <person name="Diop S.I."/>
            <person name="Gaschignard G."/>
            <person name="Gorgen S."/>
            <person name="Gugger M."/>
            <person name="Lopez-Garcia P."/>
            <person name="Millet M."/>
            <person name="Skouri-Panet F."/>
            <person name="Moreira D."/>
            <person name="Callebaut I."/>
        </authorList>
    </citation>
    <scope>NUCLEOTIDE SEQUENCE</scope>
    <source>
        <strain evidence="1">G9</strain>
    </source>
</reference>
<dbReference type="InterPro" id="IPR008775">
    <property type="entry name" value="Phytyl_CoA_dOase-like"/>
</dbReference>
<dbReference type="RefSeq" id="WP_277868327.1">
    <property type="nucleotide sequence ID" value="NZ_JAKKUT010000008.1"/>
</dbReference>
<sequence>MFNKDDFIQDIQTQGFSIIKGVLPDFLITQLKIYLTKAIDHEVKYHGTKDYSDYGMVLICSLYGKIFCDIFDIELIREPFNLILGEGCIVYAYTSSSMPPHQSNYSQRIHTDCPRIIPGYITNIGATILLDDFTLDNGATWFLPFSQQISTQPKSDDFYYNAHRLIAKAGDVFFFNARIWHAGGQNFTNDWRHALTINMIRPWMKQRIDIPRAMKDIDLSNISEIAKQKLGFHAQVPSNYDEYYAPFENRKFKQRVE</sequence>